<evidence type="ECO:0000256" key="4">
    <source>
        <dbReference type="ARBA" id="ARBA00054225"/>
    </source>
</evidence>
<reference evidence="10" key="1">
    <citation type="submission" date="2024-06" db="UniProtKB">
        <authorList>
            <consortium name="RefSeq"/>
        </authorList>
    </citation>
    <scope>NUCLEOTIDE SEQUENCE [LARGE SCALE GENOMIC DNA]</scope>
</reference>
<evidence type="ECO:0000259" key="9">
    <source>
        <dbReference type="Pfam" id="PF00808"/>
    </source>
</evidence>
<comment type="subcellular location">
    <subcellularLocation>
        <location evidence="1">Nucleus</location>
    </subcellularLocation>
</comment>
<accession>A0A6P7Z8N3</accession>
<gene>
    <name evidence="11" type="primary">LOC115480887</name>
</gene>
<dbReference type="GeneID" id="115480887"/>
<dbReference type="InterPro" id="IPR003958">
    <property type="entry name" value="CBFA_NFYB_domain"/>
</dbReference>
<dbReference type="FunFam" id="1.10.20.10:FF:000051">
    <property type="entry name" value="DNA polymerase epsilon 4, accessory subunit"/>
    <property type="match status" value="1"/>
</dbReference>
<evidence type="ECO:0000256" key="5">
    <source>
        <dbReference type="ARBA" id="ARBA00064303"/>
    </source>
</evidence>
<proteinExistence type="predicted"/>
<evidence type="ECO:0000256" key="6">
    <source>
        <dbReference type="ARBA" id="ARBA00068389"/>
    </source>
</evidence>
<dbReference type="KEGG" id="muo:115480887"/>
<evidence type="ECO:0000256" key="1">
    <source>
        <dbReference type="ARBA" id="ARBA00004123"/>
    </source>
</evidence>
<dbReference type="OrthoDB" id="636685at2759"/>
<reference evidence="11" key="2">
    <citation type="submission" date="2025-08" db="UniProtKB">
        <authorList>
            <consortium name="RefSeq"/>
        </authorList>
    </citation>
    <scope>IDENTIFICATION</scope>
</reference>
<evidence type="ECO:0000256" key="3">
    <source>
        <dbReference type="ARBA" id="ARBA00023242"/>
    </source>
</evidence>
<dbReference type="CDD" id="cd22929">
    <property type="entry name" value="HFD_POLE4-like"/>
    <property type="match status" value="1"/>
</dbReference>
<keyword evidence="10" id="KW-1185">Reference proteome</keyword>
<dbReference type="Gene3D" id="1.10.20.10">
    <property type="entry name" value="Histone, subunit A"/>
    <property type="match status" value="1"/>
</dbReference>
<dbReference type="Proteomes" id="UP000515156">
    <property type="component" value="Chromosome 11"/>
</dbReference>
<dbReference type="RefSeq" id="XP_030075717.1">
    <property type="nucleotide sequence ID" value="XM_030219857.1"/>
</dbReference>
<feature type="domain" description="Transcription factor CBF/NF-Y/archaeal histone" evidence="9">
    <location>
        <begin position="50"/>
        <end position="114"/>
    </location>
</feature>
<dbReference type="InParanoid" id="A0A6P7Z8N3"/>
<comment type="subunit">
    <text evidence="5">Component of the DNA polymerase epsilon complex consisting of four subunits: the catalytic subunit POLE and the accessory subunits POLE2, POLE3 and POLE4. Interaction with POLE3 is a prerequisite for further binding with POLE and POLE2.</text>
</comment>
<dbReference type="PANTHER" id="PTHR39313:SF1">
    <property type="entry name" value="IM:7138239"/>
    <property type="match status" value="1"/>
</dbReference>
<feature type="compositionally biased region" description="Polar residues" evidence="8">
    <location>
        <begin position="1"/>
        <end position="10"/>
    </location>
</feature>
<dbReference type="GO" id="GO:0046982">
    <property type="term" value="F:protein heterodimerization activity"/>
    <property type="evidence" value="ECO:0007669"/>
    <property type="project" value="InterPro"/>
</dbReference>
<evidence type="ECO:0000256" key="2">
    <source>
        <dbReference type="ARBA" id="ARBA00023125"/>
    </source>
</evidence>
<evidence type="ECO:0000256" key="8">
    <source>
        <dbReference type="SAM" id="MobiDB-lite"/>
    </source>
</evidence>
<name>A0A6P7Z8N3_9AMPH</name>
<evidence type="ECO:0000313" key="11">
    <source>
        <dbReference type="RefSeq" id="XP_030075717.1"/>
    </source>
</evidence>
<dbReference type="Pfam" id="PF00808">
    <property type="entry name" value="CBFD_NFYB_HMF"/>
    <property type="match status" value="1"/>
</dbReference>
<protein>
    <recommendedName>
        <fullName evidence="6">DNA polymerase epsilon subunit 4</fullName>
    </recommendedName>
    <alternativeName>
        <fullName evidence="7">DNA polymerase II subunit 4</fullName>
    </alternativeName>
</protein>
<dbReference type="InterPro" id="IPR009072">
    <property type="entry name" value="Histone-fold"/>
</dbReference>
<dbReference type="PANTHER" id="PTHR39313">
    <property type="entry name" value="IM:7138239"/>
    <property type="match status" value="1"/>
</dbReference>
<dbReference type="GO" id="GO:0005634">
    <property type="term" value="C:nucleus"/>
    <property type="evidence" value="ECO:0007669"/>
    <property type="project" value="UniProtKB-SubCell"/>
</dbReference>
<dbReference type="GO" id="GO:0003677">
    <property type="term" value="F:DNA binding"/>
    <property type="evidence" value="ECO:0007669"/>
    <property type="project" value="UniProtKB-KW"/>
</dbReference>
<organism evidence="10 11">
    <name type="scientific">Microcaecilia unicolor</name>
    <dbReference type="NCBI Taxonomy" id="1415580"/>
    <lineage>
        <taxon>Eukaryota</taxon>
        <taxon>Metazoa</taxon>
        <taxon>Chordata</taxon>
        <taxon>Craniata</taxon>
        <taxon>Vertebrata</taxon>
        <taxon>Euteleostomi</taxon>
        <taxon>Amphibia</taxon>
        <taxon>Gymnophiona</taxon>
        <taxon>Siphonopidae</taxon>
        <taxon>Microcaecilia</taxon>
    </lineage>
</organism>
<dbReference type="SUPFAM" id="SSF47113">
    <property type="entry name" value="Histone-fold"/>
    <property type="match status" value="1"/>
</dbReference>
<evidence type="ECO:0000313" key="10">
    <source>
        <dbReference type="Proteomes" id="UP000515156"/>
    </source>
</evidence>
<evidence type="ECO:0000256" key="7">
    <source>
        <dbReference type="ARBA" id="ARBA00081494"/>
    </source>
</evidence>
<sequence length="422" mass="46545">MMVVPASSTLGMAAAGGEPQQDAVCTEPEEDAETGAGLQPPPPPPQHRLARLPLSRIKALMKADPDLTLTGLEAVFVIAKATELFIETIARDAFIHAQQGKRKTIQRKDLDNAIEAIDEFAFLEGAAVINRQGERRNLFAERGCCKRQSHFIYIGQDISGSPVSIDVGLCRPHCGSTQRVNTYNSAFPGFPKHSSMLDFLKTKKLQERVPESSLTPGSEPSCPLHTSCEPTKVRLERVLLFQGMQEVEVIEDCECHTAPEECIRTPALKTFFPDTPFETTVDVGKCSNPSDPAGLFCSSTKFDTVVVKSPNGAELVQTTERCEMKETCYRVPYLEYYYEVLFNSNGNKEETLKEIDVGRCLGVCSSGNHCLLRDSRSKAQCLVWAEGASTGCVPQEYEAHTFRSRNGHIRTIFAIKICKCQA</sequence>
<dbReference type="AlphaFoldDB" id="A0A6P7Z8N3"/>
<feature type="region of interest" description="Disordered" evidence="8">
    <location>
        <begin position="1"/>
        <end position="46"/>
    </location>
</feature>
<keyword evidence="3" id="KW-0539">Nucleus</keyword>
<keyword evidence="2" id="KW-0238">DNA-binding</keyword>
<comment type="function">
    <text evidence="4">Accessory component of the DNA polymerase epsilon complex. Participates in DNA repair and in chromosomal DNA replication.</text>
</comment>